<protein>
    <recommendedName>
        <fullName evidence="2">Membrane protein 6-pyruvoyl-tetrahydropterin synthase-related domain-containing protein</fullName>
    </recommendedName>
</protein>
<dbReference type="InterPro" id="IPR018776">
    <property type="entry name" value="Membrane_prot_PTPS-rel_domain"/>
</dbReference>
<feature type="transmembrane region" description="Helical" evidence="1">
    <location>
        <begin position="85"/>
        <end position="113"/>
    </location>
</feature>
<dbReference type="Pfam" id="PF10131">
    <property type="entry name" value="PTPS_related"/>
    <property type="match status" value="1"/>
</dbReference>
<feature type="transmembrane region" description="Helical" evidence="1">
    <location>
        <begin position="286"/>
        <end position="304"/>
    </location>
</feature>
<evidence type="ECO:0000313" key="3">
    <source>
        <dbReference type="EMBL" id="KKQ33967.1"/>
    </source>
</evidence>
<comment type="caution">
    <text evidence="3">The sequence shown here is derived from an EMBL/GenBank/DDBJ whole genome shotgun (WGS) entry which is preliminary data.</text>
</comment>
<dbReference type="Proteomes" id="UP000034701">
    <property type="component" value="Unassembled WGS sequence"/>
</dbReference>
<feature type="transmembrane region" description="Helical" evidence="1">
    <location>
        <begin position="173"/>
        <end position="190"/>
    </location>
</feature>
<feature type="transmembrane region" description="Helical" evidence="1">
    <location>
        <begin position="378"/>
        <end position="395"/>
    </location>
</feature>
<feature type="transmembrane region" description="Helical" evidence="1">
    <location>
        <begin position="7"/>
        <end position="26"/>
    </location>
</feature>
<feature type="domain" description="Membrane protein 6-pyruvoyl-tetrahydropterin synthase-related" evidence="2">
    <location>
        <begin position="76"/>
        <end position="392"/>
    </location>
</feature>
<keyword evidence="1" id="KW-1133">Transmembrane helix</keyword>
<evidence type="ECO:0000259" key="2">
    <source>
        <dbReference type="Pfam" id="PF10131"/>
    </source>
</evidence>
<proteinExistence type="predicted"/>
<gene>
    <name evidence="3" type="ORF">US45_C0001G0006</name>
</gene>
<feature type="transmembrane region" description="Helical" evidence="1">
    <location>
        <begin position="218"/>
        <end position="239"/>
    </location>
</feature>
<feature type="transmembrane region" description="Helical" evidence="1">
    <location>
        <begin position="311"/>
        <end position="330"/>
    </location>
</feature>
<feature type="transmembrane region" description="Helical" evidence="1">
    <location>
        <begin position="196"/>
        <end position="211"/>
    </location>
</feature>
<feature type="transmembrane region" description="Helical" evidence="1">
    <location>
        <begin position="147"/>
        <end position="166"/>
    </location>
</feature>
<keyword evidence="1" id="KW-0472">Membrane</keyword>
<evidence type="ECO:0000313" key="4">
    <source>
        <dbReference type="Proteomes" id="UP000034701"/>
    </source>
</evidence>
<feature type="transmembrane region" description="Helical" evidence="1">
    <location>
        <begin position="527"/>
        <end position="545"/>
    </location>
</feature>
<sequence>MIMKYRKYTFLMILILISLIPLFDLFKPGLPLTHDGQDHVARIANFYQNLSEGNIIPRWAGNLNWGYGHPILEFLYPLPSYLASFFHFFGFTLIDAVKLVFGASFILSGLAMFLFIKELLNDDKAAFFASALYVIAPYRFVDLYVRGAIGEHVAFIFPPLIFYFLIKLSKKNSYWHVLGGLFSLAGLILAHNAITLMFLPLIFIYIFYLFFQCANKKYFIFNILCLIFFGLGLSAFFWIPAFMEGKYTLRDIVTGGGEYLTSFVAWKDFFFGQWSYGGTLTLSKQIGIIHWVGVFASVIVTCHLYKKRNKLWKLCLGSFLILGVTLFLMTSSSGPIWQAITILQKFQFPWRLLSLTVFLSALMGGILLFVIPNRYKGIALLIFIVGLLAVNKDYWHAQGFLQKKEGFYSDIYNGTTDTGESAPIWSVRFMERKPKSRVEIISGYGKVIEIKRKIVSREYKVIASSKVRILENTLYFPGWTVLVDGKKQEIEFQDQNHRGLITFSVDKGEHFISIIFKETKIRLFSDTVSLVSVITVGGFMLFQLVGKRMYNKK</sequence>
<evidence type="ECO:0000256" key="1">
    <source>
        <dbReference type="SAM" id="Phobius"/>
    </source>
</evidence>
<organism evidence="3 4">
    <name type="scientific">Candidatus Nomurabacteria bacterium GW2011_GWA1_37_20</name>
    <dbReference type="NCBI Taxonomy" id="1618729"/>
    <lineage>
        <taxon>Bacteria</taxon>
        <taxon>Candidatus Nomuraibacteriota</taxon>
    </lineage>
</organism>
<feature type="transmembrane region" description="Helical" evidence="1">
    <location>
        <begin position="350"/>
        <end position="371"/>
    </location>
</feature>
<name>A0A0G0GV55_9BACT</name>
<accession>A0A0G0GV55</accession>
<keyword evidence="1" id="KW-0812">Transmembrane</keyword>
<dbReference type="EMBL" id="LBTA01000001">
    <property type="protein sequence ID" value="KKQ33967.1"/>
    <property type="molecule type" value="Genomic_DNA"/>
</dbReference>
<dbReference type="AlphaFoldDB" id="A0A0G0GV55"/>
<reference evidence="3 4" key="1">
    <citation type="journal article" date="2015" name="Nature">
        <title>rRNA introns, odd ribosomes, and small enigmatic genomes across a large radiation of phyla.</title>
        <authorList>
            <person name="Brown C.T."/>
            <person name="Hug L.A."/>
            <person name="Thomas B.C."/>
            <person name="Sharon I."/>
            <person name="Castelle C.J."/>
            <person name="Singh A."/>
            <person name="Wilkins M.J."/>
            <person name="Williams K.H."/>
            <person name="Banfield J.F."/>
        </authorList>
    </citation>
    <scope>NUCLEOTIDE SEQUENCE [LARGE SCALE GENOMIC DNA]</scope>
</reference>